<keyword evidence="1" id="KW-0732">Signal</keyword>
<dbReference type="OrthoDB" id="669053at2"/>
<comment type="caution">
    <text evidence="2">The sequence shown here is derived from an EMBL/GenBank/DDBJ whole genome shotgun (WGS) entry which is preliminary data.</text>
</comment>
<dbReference type="AlphaFoldDB" id="A0A3N4MFF5"/>
<gene>
    <name evidence="2" type="ORF">EG028_03890</name>
</gene>
<feature type="chain" id="PRO_5017950882" evidence="1">
    <location>
        <begin position="22"/>
        <end position="351"/>
    </location>
</feature>
<evidence type="ECO:0000256" key="1">
    <source>
        <dbReference type="SAM" id="SignalP"/>
    </source>
</evidence>
<feature type="signal peptide" evidence="1">
    <location>
        <begin position="1"/>
        <end position="21"/>
    </location>
</feature>
<sequence length="351" mass="39702">MKVPVIASILMLSLCAGAVKAQEGPVLKWLFTENDSNYVEDHTNDLTVRLLGSRKYTYWDMRDKNIDEEVQYRPNANNNVGFGANYKWLGVNFAFNLPFINDDDDKYGKTKFLDLQAHLYLRKLVVDFYGQYYEGFYQAETARRISNGIAQKAVSFRPDIINRDLGLNVQYVFNDRKFSYRAAFMQNEYQKKSAGSFLAGGEIFVWEMRGDSALVPAEARTDGFFGGSTFNRTSQLSLAVNAGYAYTLVIAKYFFVTASVIGSIGANRTVNRFNDGTPHESGYGLQLNNTIRFAAGYNSSYYYFGLHYTDMGTRGSAPGTKHIQTFGTGNIRFSLVKRFKLKKTILPAIFD</sequence>
<name>A0A3N4MFF5_9BACT</name>
<protein>
    <submittedName>
        <fullName evidence="2">DUF4421 domain-containing protein</fullName>
    </submittedName>
</protein>
<dbReference type="RefSeq" id="WP_120515524.1">
    <property type="nucleotide sequence ID" value="NZ_QXZY01000003.1"/>
</dbReference>
<evidence type="ECO:0000313" key="3">
    <source>
        <dbReference type="Proteomes" id="UP000279089"/>
    </source>
</evidence>
<dbReference type="InterPro" id="IPR025535">
    <property type="entry name" value="DUF4421"/>
</dbReference>
<keyword evidence="3" id="KW-1185">Reference proteome</keyword>
<accession>A0A3N4MFF5</accession>
<dbReference type="Proteomes" id="UP000279089">
    <property type="component" value="Unassembled WGS sequence"/>
</dbReference>
<evidence type="ECO:0000313" key="2">
    <source>
        <dbReference type="EMBL" id="RPD42328.1"/>
    </source>
</evidence>
<reference evidence="3" key="1">
    <citation type="submission" date="2018-11" db="EMBL/GenBank/DDBJ databases">
        <title>Chitinophaga lutea sp.nov., isolate from arsenic contaminated soil.</title>
        <authorList>
            <person name="Zong Y."/>
        </authorList>
    </citation>
    <scope>NUCLEOTIDE SEQUENCE [LARGE SCALE GENOMIC DNA]</scope>
    <source>
        <strain evidence="3">YLT18</strain>
    </source>
</reference>
<organism evidence="2 3">
    <name type="scientific">Chitinophaga barathri</name>
    <dbReference type="NCBI Taxonomy" id="1647451"/>
    <lineage>
        <taxon>Bacteria</taxon>
        <taxon>Pseudomonadati</taxon>
        <taxon>Bacteroidota</taxon>
        <taxon>Chitinophagia</taxon>
        <taxon>Chitinophagales</taxon>
        <taxon>Chitinophagaceae</taxon>
        <taxon>Chitinophaga</taxon>
    </lineage>
</organism>
<dbReference type="Pfam" id="PF14391">
    <property type="entry name" value="DUF4421"/>
    <property type="match status" value="1"/>
</dbReference>
<dbReference type="EMBL" id="RMBX01000002">
    <property type="protein sequence ID" value="RPD42328.1"/>
    <property type="molecule type" value="Genomic_DNA"/>
</dbReference>
<proteinExistence type="predicted"/>